<evidence type="ECO:0000313" key="2">
    <source>
        <dbReference type="EMBL" id="MFC0540311.1"/>
    </source>
</evidence>
<dbReference type="SUPFAM" id="SSF109854">
    <property type="entry name" value="DinB/YfiT-like putative metalloenzymes"/>
    <property type="match status" value="1"/>
</dbReference>
<protein>
    <submittedName>
        <fullName evidence="2">Maleylpyruvate isomerase N-terminal domain-containing protein</fullName>
    </submittedName>
</protein>
<keyword evidence="3" id="KW-1185">Reference proteome</keyword>
<evidence type="ECO:0000259" key="1">
    <source>
        <dbReference type="Pfam" id="PF11716"/>
    </source>
</evidence>
<gene>
    <name evidence="2" type="ORF">ACFFH7_02410</name>
</gene>
<organism evidence="2 3">
    <name type="scientific">Kutzneria chonburiensis</name>
    <dbReference type="NCBI Taxonomy" id="1483604"/>
    <lineage>
        <taxon>Bacteria</taxon>
        <taxon>Bacillati</taxon>
        <taxon>Actinomycetota</taxon>
        <taxon>Actinomycetes</taxon>
        <taxon>Pseudonocardiales</taxon>
        <taxon>Pseudonocardiaceae</taxon>
        <taxon>Kutzneria</taxon>
    </lineage>
</organism>
<dbReference type="Pfam" id="PF11716">
    <property type="entry name" value="MDMPI_N"/>
    <property type="match status" value="1"/>
</dbReference>
<dbReference type="Gene3D" id="1.20.120.450">
    <property type="entry name" value="dinb family like domain"/>
    <property type="match status" value="1"/>
</dbReference>
<dbReference type="GO" id="GO:0016853">
    <property type="term" value="F:isomerase activity"/>
    <property type="evidence" value="ECO:0007669"/>
    <property type="project" value="UniProtKB-KW"/>
</dbReference>
<dbReference type="RefSeq" id="WP_273939085.1">
    <property type="nucleotide sequence ID" value="NZ_CP097263.1"/>
</dbReference>
<comment type="caution">
    <text evidence="2">The sequence shown here is derived from an EMBL/GenBank/DDBJ whole genome shotgun (WGS) entry which is preliminary data.</text>
</comment>
<dbReference type="InterPro" id="IPR034660">
    <property type="entry name" value="DinB/YfiT-like"/>
</dbReference>
<proteinExistence type="predicted"/>
<dbReference type="InterPro" id="IPR024344">
    <property type="entry name" value="MDMPI_metal-binding"/>
</dbReference>
<dbReference type="Proteomes" id="UP001589810">
    <property type="component" value="Unassembled WGS sequence"/>
</dbReference>
<evidence type="ECO:0000313" key="3">
    <source>
        <dbReference type="Proteomes" id="UP001589810"/>
    </source>
</evidence>
<sequence>MISAFLSAARTAGVLLRSPELAESWTKPSALAEFRVSGLAGHLAGQANVTRFLDVPVPADAPVMDAVHYYAQHGGEVDVHSENNTRIRVLGEEQAGRSAAELADRYDDTVRTVAARLEGLAGDRLVLMFNRWVLPLDQCLTTRIIELVVHTDDLAVSLGVPTPEFDPDVVDAAVTTLARIAVAKRGQLPVLRALSRRERADRVATAF</sequence>
<keyword evidence="2" id="KW-0413">Isomerase</keyword>
<feature type="domain" description="Mycothiol-dependent maleylpyruvate isomerase metal-binding" evidence="1">
    <location>
        <begin position="17"/>
        <end position="155"/>
    </location>
</feature>
<name>A0ABV6MK87_9PSEU</name>
<dbReference type="EMBL" id="JBHLUD010000001">
    <property type="protein sequence ID" value="MFC0540311.1"/>
    <property type="molecule type" value="Genomic_DNA"/>
</dbReference>
<reference evidence="2 3" key="1">
    <citation type="submission" date="2024-09" db="EMBL/GenBank/DDBJ databases">
        <authorList>
            <person name="Sun Q."/>
            <person name="Mori K."/>
        </authorList>
    </citation>
    <scope>NUCLEOTIDE SEQUENCE [LARGE SCALE GENOMIC DNA]</scope>
    <source>
        <strain evidence="2 3">TBRC 1432</strain>
    </source>
</reference>
<accession>A0ABV6MK87</accession>